<gene>
    <name evidence="9" type="ORF">DQX05_29295</name>
</gene>
<evidence type="ECO:0000256" key="5">
    <source>
        <dbReference type="ARBA" id="ARBA00022692"/>
    </source>
</evidence>
<evidence type="ECO:0000256" key="4">
    <source>
        <dbReference type="ARBA" id="ARBA00022475"/>
    </source>
</evidence>
<dbReference type="AlphaFoldDB" id="A0A3A3GQY4"/>
<feature type="transmembrane region" description="Helical" evidence="8">
    <location>
        <begin position="40"/>
        <end position="59"/>
    </location>
</feature>
<keyword evidence="6 8" id="KW-1133">Transmembrane helix</keyword>
<keyword evidence="7 8" id="KW-0472">Membrane</keyword>
<organism evidence="9">
    <name type="scientific">Paenibacillus thiaminolyticus</name>
    <name type="common">Bacillus thiaminolyticus</name>
    <dbReference type="NCBI Taxonomy" id="49283"/>
    <lineage>
        <taxon>Bacteria</taxon>
        <taxon>Bacillati</taxon>
        <taxon>Bacillota</taxon>
        <taxon>Bacilli</taxon>
        <taxon>Bacillales</taxon>
        <taxon>Paenibacillaceae</taxon>
        <taxon>Paenibacillus</taxon>
    </lineage>
</organism>
<dbReference type="PANTHER" id="PTHR30047">
    <property type="entry name" value="HIGH-AFFINITY CHOLINE TRANSPORT PROTEIN-RELATED"/>
    <property type="match status" value="1"/>
</dbReference>
<evidence type="ECO:0000256" key="3">
    <source>
        <dbReference type="ARBA" id="ARBA00022448"/>
    </source>
</evidence>
<evidence type="ECO:0000256" key="7">
    <source>
        <dbReference type="ARBA" id="ARBA00023136"/>
    </source>
</evidence>
<feature type="transmembrane region" description="Helical" evidence="8">
    <location>
        <begin position="431"/>
        <end position="452"/>
    </location>
</feature>
<feature type="transmembrane region" description="Helical" evidence="8">
    <location>
        <begin position="216"/>
        <end position="238"/>
    </location>
</feature>
<feature type="transmembrane region" description="Helical" evidence="8">
    <location>
        <begin position="391"/>
        <end position="419"/>
    </location>
</feature>
<dbReference type="GO" id="GO:0022857">
    <property type="term" value="F:transmembrane transporter activity"/>
    <property type="evidence" value="ECO:0007669"/>
    <property type="project" value="InterPro"/>
</dbReference>
<proteinExistence type="inferred from homology"/>
<dbReference type="Proteomes" id="UP000266177">
    <property type="component" value="Unassembled WGS sequence"/>
</dbReference>
<dbReference type="RefSeq" id="WP_119796762.1">
    <property type="nucleotide sequence ID" value="NZ_QYZD01000065.1"/>
</dbReference>
<feature type="transmembrane region" description="Helical" evidence="8">
    <location>
        <begin position="458"/>
        <end position="481"/>
    </location>
</feature>
<dbReference type="OrthoDB" id="9775735at2"/>
<evidence type="ECO:0000313" key="9">
    <source>
        <dbReference type="EMBL" id="RJG15812.1"/>
    </source>
</evidence>
<keyword evidence="5 8" id="KW-0812">Transmembrane</keyword>
<dbReference type="NCBIfam" id="TIGR00842">
    <property type="entry name" value="bcct"/>
    <property type="match status" value="1"/>
</dbReference>
<dbReference type="InterPro" id="IPR000060">
    <property type="entry name" value="BCCT_transptr"/>
</dbReference>
<evidence type="ECO:0000256" key="2">
    <source>
        <dbReference type="ARBA" id="ARBA00005658"/>
    </source>
</evidence>
<name>A0A3A3GQY4_PANTH</name>
<protein>
    <submittedName>
        <fullName evidence="9">BCCT family transporter</fullName>
    </submittedName>
</protein>
<reference evidence="9" key="1">
    <citation type="submission" date="2018-09" db="EMBL/GenBank/DDBJ databases">
        <title>Paenibacillus SK2017-BO5.</title>
        <authorList>
            <person name="Piskunova J.V."/>
            <person name="Dubiley S.A."/>
            <person name="Severinov K.V."/>
        </authorList>
    </citation>
    <scope>NUCLEOTIDE SEQUENCE [LARGE SCALE GENOMIC DNA]</scope>
    <source>
        <strain evidence="9">BO5</strain>
    </source>
</reference>
<evidence type="ECO:0000256" key="6">
    <source>
        <dbReference type="ARBA" id="ARBA00022989"/>
    </source>
</evidence>
<feature type="transmembrane region" description="Helical" evidence="8">
    <location>
        <begin position="178"/>
        <end position="204"/>
    </location>
</feature>
<dbReference type="EMBL" id="QYZD01000065">
    <property type="protein sequence ID" value="RJG15812.1"/>
    <property type="molecule type" value="Genomic_DNA"/>
</dbReference>
<dbReference type="Pfam" id="PF02028">
    <property type="entry name" value="BCCT"/>
    <property type="match status" value="1"/>
</dbReference>
<feature type="transmembrane region" description="Helical" evidence="8">
    <location>
        <begin position="335"/>
        <end position="358"/>
    </location>
</feature>
<accession>A0A3A3GQY4</accession>
<evidence type="ECO:0000256" key="1">
    <source>
        <dbReference type="ARBA" id="ARBA00004651"/>
    </source>
</evidence>
<feature type="transmembrane region" description="Helical" evidence="8">
    <location>
        <begin position="133"/>
        <end position="151"/>
    </location>
</feature>
<dbReference type="GO" id="GO:0005886">
    <property type="term" value="C:plasma membrane"/>
    <property type="evidence" value="ECO:0007669"/>
    <property type="project" value="UniProtKB-SubCell"/>
</dbReference>
<feature type="transmembrane region" description="Helical" evidence="8">
    <location>
        <begin position="250"/>
        <end position="270"/>
    </location>
</feature>
<comment type="caution">
    <text evidence="9">The sequence shown here is derived from an EMBL/GenBank/DDBJ whole genome shotgun (WGS) entry which is preliminary data.</text>
</comment>
<feature type="transmembrane region" description="Helical" evidence="8">
    <location>
        <begin position="305"/>
        <end position="323"/>
    </location>
</feature>
<comment type="similarity">
    <text evidence="2">Belongs to the BCCT transporter (TC 2.A.15) family.</text>
</comment>
<comment type="subcellular location">
    <subcellularLocation>
        <location evidence="1">Cell membrane</location>
        <topology evidence="1">Multi-pass membrane protein</topology>
    </subcellularLocation>
</comment>
<dbReference type="PANTHER" id="PTHR30047:SF7">
    <property type="entry name" value="HIGH-AFFINITY CHOLINE TRANSPORT PROTEIN"/>
    <property type="match status" value="1"/>
</dbReference>
<keyword evidence="3" id="KW-0813">Transport</keyword>
<keyword evidence="4" id="KW-1003">Cell membrane</keyword>
<evidence type="ECO:0000256" key="8">
    <source>
        <dbReference type="SAM" id="Phobius"/>
    </source>
</evidence>
<sequence length="506" mass="55690">MVFGISVVIILAFVLWGLLSPGSMAQQSEAALSFTTERFGWFYLITALLVLLFCLVLAFGKHGHIRLGQDDDEPEYSNLTWFAMLFSAGMGIGLVFWGVAEPLSHYMNPPAAAGMTPDAAREAMRYSFFHWGLHPWGIYSLVSLALAYFTFRHKHKGLISHTFYPLLGERVDGSIGKVIDVLAIIATTFGVATSLGLGVMQINGGLQHTLGIPSNITVQIIIIIVVTVLFLTSAISGLDKGIRILSNTNMLLALGLLVFTLLLGPTSFIVDTFTTTLGGYLQNIIQMSLSISPFTENDWIAKWTLFYWAWWITWAPFVGLFIARISRGRTIKEFILGTLLLPSGFSFIWFSVFGATGLHLEMFEGMNLAQAVQQDITSALFVTLDALPAGYVLGVLATLLIVMFFITSADSATFVLGMMSSNGNPNPSIRIKLIWGIFQSLIAIVLLLSGGLNALQTASILTALPFAVVLLGMCASLSKALRREEKDRRLKEKKRRRKLDELLQER</sequence>
<feature type="transmembrane region" description="Helical" evidence="8">
    <location>
        <begin position="79"/>
        <end position="100"/>
    </location>
</feature>